<keyword evidence="3 6" id="KW-0812">Transmembrane</keyword>
<feature type="transmembrane region" description="Helical" evidence="6">
    <location>
        <begin position="248"/>
        <end position="265"/>
    </location>
</feature>
<dbReference type="PANTHER" id="PTHR32322">
    <property type="entry name" value="INNER MEMBRANE TRANSPORTER"/>
    <property type="match status" value="1"/>
</dbReference>
<evidence type="ECO:0000256" key="3">
    <source>
        <dbReference type="ARBA" id="ARBA00022692"/>
    </source>
</evidence>
<feature type="transmembrane region" description="Helical" evidence="6">
    <location>
        <begin position="68"/>
        <end position="85"/>
    </location>
</feature>
<keyword evidence="5 6" id="KW-0472">Membrane</keyword>
<gene>
    <name evidence="8" type="ORF">NE619_16460</name>
</gene>
<dbReference type="RefSeq" id="WP_256133521.1">
    <property type="nucleotide sequence ID" value="NZ_JANFXK010000025.1"/>
</dbReference>
<feature type="transmembrane region" description="Helical" evidence="6">
    <location>
        <begin position="7"/>
        <end position="26"/>
    </location>
</feature>
<feature type="transmembrane region" description="Helical" evidence="6">
    <location>
        <begin position="152"/>
        <end position="172"/>
    </location>
</feature>
<keyword evidence="9" id="KW-1185">Reference proteome</keyword>
<dbReference type="Pfam" id="PF00892">
    <property type="entry name" value="EamA"/>
    <property type="match status" value="2"/>
</dbReference>
<evidence type="ECO:0000256" key="1">
    <source>
        <dbReference type="ARBA" id="ARBA00004141"/>
    </source>
</evidence>
<dbReference type="InterPro" id="IPR050638">
    <property type="entry name" value="AA-Vitamin_Transporters"/>
</dbReference>
<evidence type="ECO:0000313" key="8">
    <source>
        <dbReference type="EMBL" id="MCQ4638325.1"/>
    </source>
</evidence>
<dbReference type="InterPro" id="IPR000620">
    <property type="entry name" value="EamA_dom"/>
</dbReference>
<feature type="transmembrane region" description="Helical" evidence="6">
    <location>
        <begin position="123"/>
        <end position="140"/>
    </location>
</feature>
<dbReference type="SUPFAM" id="SSF103481">
    <property type="entry name" value="Multidrug resistance efflux transporter EmrE"/>
    <property type="match status" value="2"/>
</dbReference>
<feature type="transmembrane region" description="Helical" evidence="6">
    <location>
        <begin position="213"/>
        <end position="236"/>
    </location>
</feature>
<feature type="transmembrane region" description="Helical" evidence="6">
    <location>
        <begin position="271"/>
        <end position="290"/>
    </location>
</feature>
<dbReference type="InterPro" id="IPR037185">
    <property type="entry name" value="EmrE-like"/>
</dbReference>
<dbReference type="Proteomes" id="UP001524502">
    <property type="component" value="Unassembled WGS sequence"/>
</dbReference>
<proteinExistence type="inferred from homology"/>
<dbReference type="PANTHER" id="PTHR32322:SF2">
    <property type="entry name" value="EAMA DOMAIN-CONTAINING PROTEIN"/>
    <property type="match status" value="1"/>
</dbReference>
<feature type="transmembrane region" description="Helical" evidence="6">
    <location>
        <begin position="38"/>
        <end position="56"/>
    </location>
</feature>
<evidence type="ECO:0000256" key="4">
    <source>
        <dbReference type="ARBA" id="ARBA00022989"/>
    </source>
</evidence>
<evidence type="ECO:0000256" key="5">
    <source>
        <dbReference type="ARBA" id="ARBA00023136"/>
    </source>
</evidence>
<organism evidence="8 9">
    <name type="scientific">Anaerovorax odorimutans</name>
    <dbReference type="NCBI Taxonomy" id="109327"/>
    <lineage>
        <taxon>Bacteria</taxon>
        <taxon>Bacillati</taxon>
        <taxon>Bacillota</taxon>
        <taxon>Clostridia</taxon>
        <taxon>Peptostreptococcales</taxon>
        <taxon>Anaerovoracaceae</taxon>
        <taxon>Anaerovorax</taxon>
    </lineage>
</organism>
<dbReference type="EMBL" id="JANFXK010000025">
    <property type="protein sequence ID" value="MCQ4638325.1"/>
    <property type="molecule type" value="Genomic_DNA"/>
</dbReference>
<comment type="caution">
    <text evidence="8">The sequence shown here is derived from an EMBL/GenBank/DDBJ whole genome shotgun (WGS) entry which is preliminary data.</text>
</comment>
<feature type="transmembrane region" description="Helical" evidence="6">
    <location>
        <begin position="97"/>
        <end position="116"/>
    </location>
</feature>
<comment type="similarity">
    <text evidence="2">Belongs to the EamA transporter family.</text>
</comment>
<evidence type="ECO:0000256" key="2">
    <source>
        <dbReference type="ARBA" id="ARBA00007362"/>
    </source>
</evidence>
<reference evidence="8 9" key="1">
    <citation type="submission" date="2022-06" db="EMBL/GenBank/DDBJ databases">
        <title>Isolation of gut microbiota from human fecal samples.</title>
        <authorList>
            <person name="Pamer E.G."/>
            <person name="Barat B."/>
            <person name="Waligurski E."/>
            <person name="Medina S."/>
            <person name="Paddock L."/>
            <person name="Mostad J."/>
        </authorList>
    </citation>
    <scope>NUCLEOTIDE SEQUENCE [LARGE SCALE GENOMIC DNA]</scope>
    <source>
        <strain evidence="8 9">SL.3.17</strain>
    </source>
</reference>
<evidence type="ECO:0000259" key="7">
    <source>
        <dbReference type="Pfam" id="PF00892"/>
    </source>
</evidence>
<evidence type="ECO:0000313" key="9">
    <source>
        <dbReference type="Proteomes" id="UP001524502"/>
    </source>
</evidence>
<feature type="domain" description="EamA" evidence="7">
    <location>
        <begin position="153"/>
        <end position="288"/>
    </location>
</feature>
<sequence length="302" mass="32370">MKKSVLLPLLAINFYHVMGGFDFIVIDKLTETASPVTVIFLRLLLAAVILMAYAAVRKISLRIKKEDLLRVILCGGIGFALYYTLEATGIEKTSGSLASLILALIPFFGMAGDRLVFKNPISWKKGICACCSLAGVFLIVTGSEGSNLTGTVYGILIMFAAALSWTSYIILVKPLQEKYDLIAVTAVLFLVGTIFELPFFLASGPAEVLSLSGFDWTILIATGVVCIALGQAMYIYGVGRLSVTTVSLYANLLPLVTVVFSFLFFGQVLSLRQLLGGAVILIVVTLSSVLPDKGTDSPADTE</sequence>
<feature type="transmembrane region" description="Helical" evidence="6">
    <location>
        <begin position="179"/>
        <end position="201"/>
    </location>
</feature>
<keyword evidence="4 6" id="KW-1133">Transmembrane helix</keyword>
<accession>A0ABT1RT07</accession>
<name>A0ABT1RT07_9FIRM</name>
<protein>
    <submittedName>
        <fullName evidence="8">DMT family transporter</fullName>
    </submittedName>
</protein>
<evidence type="ECO:0000256" key="6">
    <source>
        <dbReference type="SAM" id="Phobius"/>
    </source>
</evidence>
<feature type="domain" description="EamA" evidence="7">
    <location>
        <begin position="19"/>
        <end position="141"/>
    </location>
</feature>
<comment type="subcellular location">
    <subcellularLocation>
        <location evidence="1">Membrane</location>
        <topology evidence="1">Multi-pass membrane protein</topology>
    </subcellularLocation>
</comment>